<feature type="compositionally biased region" description="Basic residues" evidence="4">
    <location>
        <begin position="35"/>
        <end position="44"/>
    </location>
</feature>
<gene>
    <name evidence="5" type="ORF">ASPCAL04060</name>
</gene>
<dbReference type="GO" id="GO:0000172">
    <property type="term" value="C:ribonuclease MRP complex"/>
    <property type="evidence" value="ECO:0007669"/>
    <property type="project" value="InterPro"/>
</dbReference>
<feature type="compositionally biased region" description="Low complexity" evidence="4">
    <location>
        <begin position="221"/>
        <end position="235"/>
    </location>
</feature>
<dbReference type="GO" id="GO:0000171">
    <property type="term" value="F:ribonuclease MRP activity"/>
    <property type="evidence" value="ECO:0007669"/>
    <property type="project" value="TreeGrafter"/>
</dbReference>
<keyword evidence="6" id="KW-1185">Reference proteome</keyword>
<organism evidence="5 6">
    <name type="scientific">Aspergillus calidoustus</name>
    <dbReference type="NCBI Taxonomy" id="454130"/>
    <lineage>
        <taxon>Eukaryota</taxon>
        <taxon>Fungi</taxon>
        <taxon>Dikarya</taxon>
        <taxon>Ascomycota</taxon>
        <taxon>Pezizomycotina</taxon>
        <taxon>Eurotiomycetes</taxon>
        <taxon>Eurotiomycetidae</taxon>
        <taxon>Eurotiales</taxon>
        <taxon>Aspergillaceae</taxon>
        <taxon>Aspergillus</taxon>
        <taxon>Aspergillus subgen. Nidulantes</taxon>
    </lineage>
</organism>
<evidence type="ECO:0000256" key="4">
    <source>
        <dbReference type="SAM" id="MobiDB-lite"/>
    </source>
</evidence>
<dbReference type="OMA" id="RKRAANM"/>
<name>A0A0U5FTM4_ASPCI</name>
<dbReference type="GO" id="GO:0003723">
    <property type="term" value="F:RNA binding"/>
    <property type="evidence" value="ECO:0007669"/>
    <property type="project" value="TreeGrafter"/>
</dbReference>
<dbReference type="OrthoDB" id="5416589at2759"/>
<feature type="compositionally biased region" description="Basic and acidic residues" evidence="4">
    <location>
        <begin position="251"/>
        <end position="261"/>
    </location>
</feature>
<feature type="compositionally biased region" description="Low complexity" evidence="4">
    <location>
        <begin position="95"/>
        <end position="104"/>
    </location>
</feature>
<accession>A0A0U5FTM4</accession>
<dbReference type="InterPro" id="IPR020241">
    <property type="entry name" value="RNase_P/MRP_Pop7_fungi"/>
</dbReference>
<dbReference type="AlphaFoldDB" id="A0A0U5FTM4"/>
<protein>
    <submittedName>
        <fullName evidence="5">Uncharacterized protein</fullName>
    </submittedName>
</protein>
<dbReference type="STRING" id="454130.A0A0U5FTM4"/>
<dbReference type="InterPro" id="IPR036882">
    <property type="entry name" value="Alba-like_dom_sf"/>
</dbReference>
<feature type="compositionally biased region" description="Low complexity" evidence="4">
    <location>
        <begin position="202"/>
        <end position="211"/>
    </location>
</feature>
<dbReference type="GO" id="GO:0005655">
    <property type="term" value="C:nucleolar ribonuclease P complex"/>
    <property type="evidence" value="ECO:0007669"/>
    <property type="project" value="InterPro"/>
</dbReference>
<evidence type="ECO:0000256" key="1">
    <source>
        <dbReference type="ARBA" id="ARBA00004123"/>
    </source>
</evidence>
<dbReference type="GO" id="GO:0006364">
    <property type="term" value="P:rRNA processing"/>
    <property type="evidence" value="ECO:0007669"/>
    <property type="project" value="TreeGrafter"/>
</dbReference>
<comment type="subcellular location">
    <subcellularLocation>
        <location evidence="1">Nucleus</location>
    </subcellularLocation>
</comment>
<evidence type="ECO:0000313" key="6">
    <source>
        <dbReference type="Proteomes" id="UP000054771"/>
    </source>
</evidence>
<dbReference type="GO" id="GO:0000294">
    <property type="term" value="P:nuclear-transcribed mRNA catabolic process, RNase MRP-dependent"/>
    <property type="evidence" value="ECO:0007669"/>
    <property type="project" value="TreeGrafter"/>
</dbReference>
<dbReference type="Pfam" id="PF12328">
    <property type="entry name" value="Rpp20"/>
    <property type="match status" value="1"/>
</dbReference>
<dbReference type="GO" id="GO:0001682">
    <property type="term" value="P:tRNA 5'-leader removal"/>
    <property type="evidence" value="ECO:0007669"/>
    <property type="project" value="InterPro"/>
</dbReference>
<dbReference type="Gene3D" id="3.30.110.20">
    <property type="entry name" value="Alba-like domain"/>
    <property type="match status" value="1"/>
</dbReference>
<evidence type="ECO:0000313" key="5">
    <source>
        <dbReference type="EMBL" id="CEL02897.1"/>
    </source>
</evidence>
<dbReference type="GO" id="GO:0004526">
    <property type="term" value="F:ribonuclease P activity"/>
    <property type="evidence" value="ECO:0007669"/>
    <property type="project" value="TreeGrafter"/>
</dbReference>
<evidence type="ECO:0000256" key="2">
    <source>
        <dbReference type="ARBA" id="ARBA00022694"/>
    </source>
</evidence>
<feature type="region of interest" description="Disordered" evidence="4">
    <location>
        <begin position="1"/>
        <end position="55"/>
    </location>
</feature>
<feature type="region of interest" description="Disordered" evidence="4">
    <location>
        <begin position="180"/>
        <end position="268"/>
    </location>
</feature>
<proteinExistence type="predicted"/>
<keyword evidence="2" id="KW-0819">tRNA processing</keyword>
<dbReference type="Proteomes" id="UP000054771">
    <property type="component" value="Unassembled WGS sequence"/>
</dbReference>
<evidence type="ECO:0000256" key="3">
    <source>
        <dbReference type="ARBA" id="ARBA00023242"/>
    </source>
</evidence>
<sequence length="297" mass="31285">MPAAKRQKTSTSDTKTTISPLNFERKNQDMVKLPKSAKVHKRPIPHPATASPYAGASVPKTVYISSSTPYMAAVKRVQKLLRQAEKRATAAVEASLRGNGQSRGRSGGGGGGVSTEKLVAALARGEGKEDLAREEVFVKATGRAIETALKVGKWFGKGEREAEYTVRVETGSVLVVDDVEEGGGTEEGVSAGGEVVQGGTGTTSSGANMAGPNSDGKTDETTMVPDTTTDVNDTTIMSEKRGNPTPPTTEAKSKPLSENAEKKRKRAATLAAQFAGKELPESRTRWVNSVQVAISLK</sequence>
<dbReference type="EMBL" id="CDMC01000003">
    <property type="protein sequence ID" value="CEL02897.1"/>
    <property type="molecule type" value="Genomic_DNA"/>
</dbReference>
<dbReference type="PANTHER" id="PTHR28256:SF1">
    <property type="entry name" value="RIBONUCLEASES P_MRP PROTEIN SUBUNIT POP7"/>
    <property type="match status" value="1"/>
</dbReference>
<keyword evidence="3" id="KW-0539">Nucleus</keyword>
<dbReference type="PANTHER" id="PTHR28256">
    <property type="entry name" value="RIBONUCLEASES P/MRP PROTEIN SUBUNIT POP7"/>
    <property type="match status" value="1"/>
</dbReference>
<dbReference type="InterPro" id="IPR014612">
    <property type="entry name" value="Pop7/Rpp20"/>
</dbReference>
<dbReference type="GO" id="GO:0034965">
    <property type="term" value="P:intronic box C/D snoRNA processing"/>
    <property type="evidence" value="ECO:0007669"/>
    <property type="project" value="TreeGrafter"/>
</dbReference>
<reference evidence="6" key="1">
    <citation type="journal article" date="2016" name="Genome Announc.">
        <title>Draft genome sequences of fungus Aspergillus calidoustus.</title>
        <authorList>
            <person name="Horn F."/>
            <person name="Linde J."/>
            <person name="Mattern D.J."/>
            <person name="Walther G."/>
            <person name="Guthke R."/>
            <person name="Scherlach K."/>
            <person name="Martin K."/>
            <person name="Brakhage A.A."/>
            <person name="Petzke L."/>
            <person name="Valiante V."/>
        </authorList>
    </citation>
    <scope>NUCLEOTIDE SEQUENCE [LARGE SCALE GENOMIC DNA]</scope>
    <source>
        <strain evidence="6">SF006504</strain>
    </source>
</reference>
<feature type="region of interest" description="Disordered" evidence="4">
    <location>
        <begin position="92"/>
        <end position="113"/>
    </location>
</feature>